<organism evidence="7 8">
    <name type="scientific">Periconia digitata</name>
    <dbReference type="NCBI Taxonomy" id="1303443"/>
    <lineage>
        <taxon>Eukaryota</taxon>
        <taxon>Fungi</taxon>
        <taxon>Dikarya</taxon>
        <taxon>Ascomycota</taxon>
        <taxon>Pezizomycotina</taxon>
        <taxon>Dothideomycetes</taxon>
        <taxon>Pleosporomycetidae</taxon>
        <taxon>Pleosporales</taxon>
        <taxon>Massarineae</taxon>
        <taxon>Periconiaceae</taxon>
        <taxon>Periconia</taxon>
    </lineage>
</organism>
<dbReference type="Proteomes" id="UP001152607">
    <property type="component" value="Unassembled WGS sequence"/>
</dbReference>
<comment type="caution">
    <text evidence="7">The sequence shown here is derived from an EMBL/GenBank/DDBJ whole genome shotgun (WGS) entry which is preliminary data.</text>
</comment>
<gene>
    <name evidence="7" type="ORF">PDIGIT_LOCUS10545</name>
</gene>
<evidence type="ECO:0000256" key="2">
    <source>
        <dbReference type="ARBA" id="ARBA00022692"/>
    </source>
</evidence>
<dbReference type="GO" id="GO:0016020">
    <property type="term" value="C:membrane"/>
    <property type="evidence" value="ECO:0007669"/>
    <property type="project" value="UniProtKB-SubCell"/>
</dbReference>
<evidence type="ECO:0008006" key="9">
    <source>
        <dbReference type="Google" id="ProtNLM"/>
    </source>
</evidence>
<comment type="subcellular location">
    <subcellularLocation>
        <location evidence="1">Membrane</location>
        <topology evidence="1">Multi-pass membrane protein</topology>
    </subcellularLocation>
</comment>
<keyword evidence="8" id="KW-1185">Reference proteome</keyword>
<feature type="transmembrane region" description="Helical" evidence="6">
    <location>
        <begin position="6"/>
        <end position="26"/>
    </location>
</feature>
<dbReference type="EMBL" id="CAOQHR010000007">
    <property type="protein sequence ID" value="CAI6337433.1"/>
    <property type="molecule type" value="Genomic_DNA"/>
</dbReference>
<sequence>MTDSLLVKAVAGTCIGFSFILVGNAITQTYMTIPALVVDLPKPGTPEHTSRARLIGKQWPLCWSVGNVFFRPISTIGILGYGYSAFNIYQEGPLARADWRVFAVAAALHLTTVVHSAVNMQPINDKLEALAGRTSEKELGQAEGIARRWASWNRVRMVTPVLAGALALSQLIQ</sequence>
<proteinExistence type="inferred from homology"/>
<keyword evidence="2 6" id="KW-0812">Transmembrane</keyword>
<protein>
    <recommendedName>
        <fullName evidence="9">DUF1772-domain-containing protein</fullName>
    </recommendedName>
</protein>
<evidence type="ECO:0000256" key="1">
    <source>
        <dbReference type="ARBA" id="ARBA00004141"/>
    </source>
</evidence>
<comment type="similarity">
    <text evidence="5">Belongs to the anthrone oxygenase family.</text>
</comment>
<evidence type="ECO:0000256" key="5">
    <source>
        <dbReference type="ARBA" id="ARBA00034313"/>
    </source>
</evidence>
<dbReference type="InterPro" id="IPR013901">
    <property type="entry name" value="Anthrone_oxy"/>
</dbReference>
<dbReference type="PANTHER" id="PTHR35042:SF1">
    <property type="entry name" value="DUF1772-DOMAIN-CONTAINING PROTEIN"/>
    <property type="match status" value="1"/>
</dbReference>
<dbReference type="AlphaFoldDB" id="A0A9W4UIX1"/>
<reference evidence="7" key="1">
    <citation type="submission" date="2023-01" db="EMBL/GenBank/DDBJ databases">
        <authorList>
            <person name="Van Ghelder C."/>
            <person name="Rancurel C."/>
        </authorList>
    </citation>
    <scope>NUCLEOTIDE SEQUENCE</scope>
    <source>
        <strain evidence="7">CNCM I-4278</strain>
    </source>
</reference>
<dbReference type="OrthoDB" id="3750842at2759"/>
<name>A0A9W4UIX1_9PLEO</name>
<dbReference type="PANTHER" id="PTHR35042">
    <property type="entry name" value="ANTHRONE OXYGENASE ENCC"/>
    <property type="match status" value="1"/>
</dbReference>
<dbReference type="Pfam" id="PF08592">
    <property type="entry name" value="Anthrone_oxy"/>
    <property type="match status" value="1"/>
</dbReference>
<evidence type="ECO:0000256" key="3">
    <source>
        <dbReference type="ARBA" id="ARBA00022989"/>
    </source>
</evidence>
<accession>A0A9W4UIX1</accession>
<keyword evidence="3 6" id="KW-1133">Transmembrane helix</keyword>
<evidence type="ECO:0000256" key="4">
    <source>
        <dbReference type="ARBA" id="ARBA00023136"/>
    </source>
</evidence>
<keyword evidence="4 6" id="KW-0472">Membrane</keyword>
<evidence type="ECO:0000313" key="7">
    <source>
        <dbReference type="EMBL" id="CAI6337433.1"/>
    </source>
</evidence>
<evidence type="ECO:0000313" key="8">
    <source>
        <dbReference type="Proteomes" id="UP001152607"/>
    </source>
</evidence>
<evidence type="ECO:0000256" key="6">
    <source>
        <dbReference type="SAM" id="Phobius"/>
    </source>
</evidence>